<dbReference type="PANTHER" id="PTHR30543">
    <property type="entry name" value="CHROMATE REDUCTASE"/>
    <property type="match status" value="1"/>
</dbReference>
<dbReference type="EC" id="1.-.-.-" evidence="2"/>
<sequence>MKDKHASIRLIGIPGSLRRHSYCTAILRTLRDELLEHVTLDIFELGQIPLFNEDHETEDFPSSVQTFKDAVAQCDGVVIVSPEYNYGIPGVFKNALDWASRPMNASPFAGKPTLVMTASPAFTGGVRAQVQIAETLRAMLAHVVSSPQVVVPAAHTKIEDGRLKDPVSLDFAMKAIDALVVAIKERRLITVD</sequence>
<dbReference type="Gene3D" id="3.40.50.360">
    <property type="match status" value="1"/>
</dbReference>
<dbReference type="InterPro" id="IPR050712">
    <property type="entry name" value="NAD(P)H-dep_reductase"/>
</dbReference>
<dbReference type="Proteomes" id="UP000494115">
    <property type="component" value="Unassembled WGS sequence"/>
</dbReference>
<dbReference type="PANTHER" id="PTHR30543:SF21">
    <property type="entry name" value="NAD(P)H-DEPENDENT FMN REDUCTASE LOT6"/>
    <property type="match status" value="1"/>
</dbReference>
<protein>
    <submittedName>
        <fullName evidence="2">NAD(P)H-dependent FMN reductase</fullName>
        <ecNumber evidence="2">1.-.-.-</ecNumber>
    </submittedName>
</protein>
<evidence type="ECO:0000313" key="2">
    <source>
        <dbReference type="EMBL" id="CAB3787866.1"/>
    </source>
</evidence>
<reference evidence="2 3" key="1">
    <citation type="submission" date="2020-04" db="EMBL/GenBank/DDBJ databases">
        <authorList>
            <person name="De Canck E."/>
        </authorList>
    </citation>
    <scope>NUCLEOTIDE SEQUENCE [LARGE SCALE GENOMIC DNA]</scope>
    <source>
        <strain evidence="2 3">LMG 28138</strain>
    </source>
</reference>
<dbReference type="InterPro" id="IPR029039">
    <property type="entry name" value="Flavoprotein-like_sf"/>
</dbReference>
<dbReference type="EMBL" id="CADIKM010000009">
    <property type="protein sequence ID" value="CAB3787866.1"/>
    <property type="molecule type" value="Genomic_DNA"/>
</dbReference>
<evidence type="ECO:0000259" key="1">
    <source>
        <dbReference type="Pfam" id="PF03358"/>
    </source>
</evidence>
<dbReference type="SUPFAM" id="SSF52218">
    <property type="entry name" value="Flavoproteins"/>
    <property type="match status" value="1"/>
</dbReference>
<proteinExistence type="predicted"/>
<keyword evidence="3" id="KW-1185">Reference proteome</keyword>
<keyword evidence="2" id="KW-0560">Oxidoreductase</keyword>
<dbReference type="GO" id="GO:0010181">
    <property type="term" value="F:FMN binding"/>
    <property type="evidence" value="ECO:0007669"/>
    <property type="project" value="TreeGrafter"/>
</dbReference>
<dbReference type="RefSeq" id="WP_175105084.1">
    <property type="nucleotide sequence ID" value="NZ_CADIKM010000009.1"/>
</dbReference>
<accession>A0A6S7BGJ2</accession>
<dbReference type="InterPro" id="IPR005025">
    <property type="entry name" value="FMN_Rdtase-like_dom"/>
</dbReference>
<gene>
    <name evidence="2" type="ORF">LMG28138_02519</name>
</gene>
<name>A0A6S7BGJ2_9BURK</name>
<dbReference type="AlphaFoldDB" id="A0A6S7BGJ2"/>
<dbReference type="Pfam" id="PF03358">
    <property type="entry name" value="FMN_red"/>
    <property type="match status" value="1"/>
</dbReference>
<dbReference type="GO" id="GO:0005829">
    <property type="term" value="C:cytosol"/>
    <property type="evidence" value="ECO:0007669"/>
    <property type="project" value="TreeGrafter"/>
</dbReference>
<organism evidence="2 3">
    <name type="scientific">Pararobbsia alpina</name>
    <dbReference type="NCBI Taxonomy" id="621374"/>
    <lineage>
        <taxon>Bacteria</taxon>
        <taxon>Pseudomonadati</taxon>
        <taxon>Pseudomonadota</taxon>
        <taxon>Betaproteobacteria</taxon>
        <taxon>Burkholderiales</taxon>
        <taxon>Burkholderiaceae</taxon>
        <taxon>Pararobbsia</taxon>
    </lineage>
</organism>
<dbReference type="GO" id="GO:0016491">
    <property type="term" value="F:oxidoreductase activity"/>
    <property type="evidence" value="ECO:0007669"/>
    <property type="project" value="UniProtKB-KW"/>
</dbReference>
<feature type="domain" description="NADPH-dependent FMN reductase-like" evidence="1">
    <location>
        <begin position="9"/>
        <end position="155"/>
    </location>
</feature>
<evidence type="ECO:0000313" key="3">
    <source>
        <dbReference type="Proteomes" id="UP000494115"/>
    </source>
</evidence>